<gene>
    <name evidence="7" type="ORF">AK830_g8683</name>
</gene>
<dbReference type="STRING" id="78410.A0A0P7AWU6"/>
<accession>A0A0P7AWU6</accession>
<sequence length="313" mass="34624">MAADDCDADYRNADFAYYRFKPSVAVNGFFMGLFIATTVLHGLQIWKSRTWYLSALVIGGCCEVVGYAGRLINSKEDPGCWTLGPYVMQNLVILIAPALMAASIYMILGRIILLTEGEHLALIRQRWLTKVFVTGDVFSLLLQGSGGGLMASGDNHETGERVIIGGLFVQLTVFGIFMSVAALFHRRLRLAPTPRALEPCVRWQTYLTTLYVTGALIWVRSLFRVIEFIQGNDGELMRSEVYVFVFDGLLMFVVLAWMNWFHPGEIGLLLRGGQSINNGLELLKVGGQAGKERAPTFESLSSDNNAMAGGRHP</sequence>
<dbReference type="Pfam" id="PF04479">
    <property type="entry name" value="RTA1"/>
    <property type="match status" value="1"/>
</dbReference>
<keyword evidence="8" id="KW-1185">Reference proteome</keyword>
<protein>
    <recommendedName>
        <fullName evidence="9">Protein RTA1</fullName>
    </recommendedName>
</protein>
<feature type="transmembrane region" description="Helical" evidence="6">
    <location>
        <begin position="205"/>
        <end position="223"/>
    </location>
</feature>
<proteinExistence type="predicted"/>
<dbReference type="GO" id="GO:0016020">
    <property type="term" value="C:membrane"/>
    <property type="evidence" value="ECO:0007669"/>
    <property type="project" value="UniProtKB-SubCell"/>
</dbReference>
<evidence type="ECO:0000256" key="4">
    <source>
        <dbReference type="ARBA" id="ARBA00023136"/>
    </source>
</evidence>
<comment type="caution">
    <text evidence="7">The sequence shown here is derived from an EMBL/GenBank/DDBJ whole genome shotgun (WGS) entry which is preliminary data.</text>
</comment>
<feature type="transmembrane region" description="Helical" evidence="6">
    <location>
        <begin position="24"/>
        <end position="43"/>
    </location>
</feature>
<feature type="transmembrane region" description="Helical" evidence="6">
    <location>
        <begin position="243"/>
        <end position="261"/>
    </location>
</feature>
<dbReference type="AlphaFoldDB" id="A0A0P7AWU6"/>
<evidence type="ECO:0000256" key="1">
    <source>
        <dbReference type="ARBA" id="ARBA00004141"/>
    </source>
</evidence>
<evidence type="ECO:0000256" key="3">
    <source>
        <dbReference type="ARBA" id="ARBA00022989"/>
    </source>
</evidence>
<evidence type="ECO:0000256" key="6">
    <source>
        <dbReference type="SAM" id="Phobius"/>
    </source>
</evidence>
<dbReference type="PANTHER" id="PTHR31465">
    <property type="entry name" value="PROTEIN RTA1-RELATED"/>
    <property type="match status" value="1"/>
</dbReference>
<evidence type="ECO:0000256" key="2">
    <source>
        <dbReference type="ARBA" id="ARBA00022692"/>
    </source>
</evidence>
<feature type="transmembrane region" description="Helical" evidence="6">
    <location>
        <begin position="50"/>
        <end position="72"/>
    </location>
</feature>
<dbReference type="Proteomes" id="UP000050424">
    <property type="component" value="Unassembled WGS sequence"/>
</dbReference>
<comment type="subcellular location">
    <subcellularLocation>
        <location evidence="1">Membrane</location>
        <topology evidence="1">Multi-pass membrane protein</topology>
    </subcellularLocation>
</comment>
<dbReference type="PANTHER" id="PTHR31465:SF1">
    <property type="entry name" value="PROTEIN RTA1-RELATED"/>
    <property type="match status" value="1"/>
</dbReference>
<feature type="region of interest" description="Disordered" evidence="5">
    <location>
        <begin position="293"/>
        <end position="313"/>
    </location>
</feature>
<feature type="transmembrane region" description="Helical" evidence="6">
    <location>
        <begin position="92"/>
        <end position="115"/>
    </location>
</feature>
<evidence type="ECO:0008006" key="9">
    <source>
        <dbReference type="Google" id="ProtNLM"/>
    </source>
</evidence>
<evidence type="ECO:0000313" key="8">
    <source>
        <dbReference type="Proteomes" id="UP000050424"/>
    </source>
</evidence>
<evidence type="ECO:0000256" key="5">
    <source>
        <dbReference type="SAM" id="MobiDB-lite"/>
    </source>
</evidence>
<keyword evidence="3 6" id="KW-1133">Transmembrane helix</keyword>
<name>A0A0P7AWU6_9HYPO</name>
<dbReference type="EMBL" id="LKCW01000150">
    <property type="protein sequence ID" value="KPM37894.1"/>
    <property type="molecule type" value="Genomic_DNA"/>
</dbReference>
<keyword evidence="2 6" id="KW-0812">Transmembrane</keyword>
<reference evidence="7 8" key="1">
    <citation type="submission" date="2015-09" db="EMBL/GenBank/DDBJ databases">
        <title>Draft genome of a European isolate of the apple canker pathogen Neonectria ditissima.</title>
        <authorList>
            <person name="Gomez-Cortecero A."/>
            <person name="Harrison R.J."/>
            <person name="Armitage A.D."/>
        </authorList>
    </citation>
    <scope>NUCLEOTIDE SEQUENCE [LARGE SCALE GENOMIC DNA]</scope>
    <source>
        <strain evidence="7 8">R09/05</strain>
    </source>
</reference>
<feature type="transmembrane region" description="Helical" evidence="6">
    <location>
        <begin position="162"/>
        <end position="184"/>
    </location>
</feature>
<keyword evidence="4 6" id="KW-0472">Membrane</keyword>
<dbReference type="OrthoDB" id="3358017at2759"/>
<evidence type="ECO:0000313" key="7">
    <source>
        <dbReference type="EMBL" id="KPM37894.1"/>
    </source>
</evidence>
<organism evidence="7 8">
    <name type="scientific">Neonectria ditissima</name>
    <dbReference type="NCBI Taxonomy" id="78410"/>
    <lineage>
        <taxon>Eukaryota</taxon>
        <taxon>Fungi</taxon>
        <taxon>Dikarya</taxon>
        <taxon>Ascomycota</taxon>
        <taxon>Pezizomycotina</taxon>
        <taxon>Sordariomycetes</taxon>
        <taxon>Hypocreomycetidae</taxon>
        <taxon>Hypocreales</taxon>
        <taxon>Nectriaceae</taxon>
        <taxon>Neonectria</taxon>
    </lineage>
</organism>
<dbReference type="InterPro" id="IPR007568">
    <property type="entry name" value="RTA1"/>
</dbReference>